<evidence type="ECO:0000313" key="1">
    <source>
        <dbReference type="EMBL" id="KAF9895275.1"/>
    </source>
</evidence>
<dbReference type="Proteomes" id="UP001194746">
    <property type="component" value="Unassembled WGS sequence"/>
</dbReference>
<proteinExistence type="predicted"/>
<gene>
    <name evidence="1" type="ORF">FE257_000178</name>
</gene>
<dbReference type="InterPro" id="IPR043519">
    <property type="entry name" value="NT_sf"/>
</dbReference>
<reference evidence="1" key="2">
    <citation type="submission" date="2020-02" db="EMBL/GenBank/DDBJ databases">
        <authorList>
            <person name="Gilchrist C.L.M."/>
            <person name="Chooi Y.-H."/>
        </authorList>
    </citation>
    <scope>NUCLEOTIDE SEQUENCE</scope>
    <source>
        <strain evidence="1">MST-FP2251</strain>
    </source>
</reference>
<accession>A0AAD4CYX1</accession>
<dbReference type="Gene3D" id="3.30.460.10">
    <property type="entry name" value="Beta Polymerase, domain 2"/>
    <property type="match status" value="1"/>
</dbReference>
<dbReference type="EMBL" id="VCAU01000001">
    <property type="protein sequence ID" value="KAF9895275.1"/>
    <property type="molecule type" value="Genomic_DNA"/>
</dbReference>
<dbReference type="PANTHER" id="PTHR34822:SF1">
    <property type="entry name" value="GRPB FAMILY PROTEIN"/>
    <property type="match status" value="1"/>
</dbReference>
<dbReference type="PANTHER" id="PTHR34822">
    <property type="entry name" value="GRPB DOMAIN PROTEIN (AFU_ORTHOLOGUE AFUA_1G01530)"/>
    <property type="match status" value="1"/>
</dbReference>
<organism evidence="1 2">
    <name type="scientific">Aspergillus nanangensis</name>
    <dbReference type="NCBI Taxonomy" id="2582783"/>
    <lineage>
        <taxon>Eukaryota</taxon>
        <taxon>Fungi</taxon>
        <taxon>Dikarya</taxon>
        <taxon>Ascomycota</taxon>
        <taxon>Pezizomycotina</taxon>
        <taxon>Eurotiomycetes</taxon>
        <taxon>Eurotiomycetidae</taxon>
        <taxon>Eurotiales</taxon>
        <taxon>Aspergillaceae</taxon>
        <taxon>Aspergillus</taxon>
        <taxon>Aspergillus subgen. Circumdati</taxon>
    </lineage>
</organism>
<dbReference type="Pfam" id="PF04229">
    <property type="entry name" value="GrpB"/>
    <property type="match status" value="1"/>
</dbReference>
<evidence type="ECO:0008006" key="3">
    <source>
        <dbReference type="Google" id="ProtNLM"/>
    </source>
</evidence>
<protein>
    <recommendedName>
        <fullName evidence="3">GrpB domain protein</fullName>
    </recommendedName>
</protein>
<sequence>MALPYDITKHIPYDPLGFIRISNRTAEKPIEIIEWQPTWTASFQTISQRISQALGDRALQISHVGSTSVPGLPAKDVIDVDITVRDPTAEADYVPALEAAGFQFLHREPYWHEHRFFGLDEPYANIHVFGPESPELVRHRIFRDWLRAHEDDRNLYVKVKRESAAKSRVLGESGMQYNDRKEAVIREILGRVYKAHGYLE</sequence>
<dbReference type="SUPFAM" id="SSF81301">
    <property type="entry name" value="Nucleotidyltransferase"/>
    <property type="match status" value="1"/>
</dbReference>
<keyword evidence="2" id="KW-1185">Reference proteome</keyword>
<name>A0AAD4CYX1_ASPNN</name>
<dbReference type="AlphaFoldDB" id="A0AAD4CYX1"/>
<comment type="caution">
    <text evidence="1">The sequence shown here is derived from an EMBL/GenBank/DDBJ whole genome shotgun (WGS) entry which is preliminary data.</text>
</comment>
<evidence type="ECO:0000313" key="2">
    <source>
        <dbReference type="Proteomes" id="UP001194746"/>
    </source>
</evidence>
<reference evidence="1" key="1">
    <citation type="journal article" date="2019" name="Beilstein J. Org. Chem.">
        <title>Nanangenines: drimane sesquiterpenoids as the dominant metabolite cohort of a novel Australian fungus, Aspergillus nanangensis.</title>
        <authorList>
            <person name="Lacey H.J."/>
            <person name="Gilchrist C.L.M."/>
            <person name="Crombie A."/>
            <person name="Kalaitzis J.A."/>
            <person name="Vuong D."/>
            <person name="Rutledge P.J."/>
            <person name="Turner P."/>
            <person name="Pitt J.I."/>
            <person name="Lacey E."/>
            <person name="Chooi Y.H."/>
            <person name="Piggott A.M."/>
        </authorList>
    </citation>
    <scope>NUCLEOTIDE SEQUENCE</scope>
    <source>
        <strain evidence="1">MST-FP2251</strain>
    </source>
</reference>
<dbReference type="InterPro" id="IPR007344">
    <property type="entry name" value="GrpB/CoaE"/>
</dbReference>